<name>A0A4Q7WV69_9ACTN</name>
<dbReference type="SUPFAM" id="SSF54593">
    <property type="entry name" value="Glyoxalase/Bleomycin resistance protein/Dihydroxybiphenyl dioxygenase"/>
    <property type="match status" value="2"/>
</dbReference>
<accession>A0A4Q7WV69</accession>
<gene>
    <name evidence="1" type="ORF">EV645_5152</name>
</gene>
<dbReference type="EMBL" id="SHKR01000013">
    <property type="protein sequence ID" value="RZU14281.1"/>
    <property type="molecule type" value="Genomic_DNA"/>
</dbReference>
<evidence type="ECO:0000313" key="2">
    <source>
        <dbReference type="Proteomes" id="UP000292027"/>
    </source>
</evidence>
<dbReference type="AlphaFoldDB" id="A0A4Q7WV69"/>
<proteinExistence type="predicted"/>
<dbReference type="Proteomes" id="UP000292027">
    <property type="component" value="Unassembled WGS sequence"/>
</dbReference>
<dbReference type="OrthoDB" id="4825162at2"/>
<sequence>MTNLRGVVLEVADVAEAERFLKEAFGLDERVRVRESAADTSGFRGFTLSLTVGQPSTVTSLFESAIAAGATVVKPVTKSLWGYGGTLQAPDGTIWKVATSAKKDTGPATRDIDSVVLLLGCEDVAESKKFYVDNGLTVARSFGRKYVEFDGTGPVKLGLYSRKALAKDAGVPADGGGAHRIALTMDAGTHVDPDGFAWEPAA</sequence>
<protein>
    <recommendedName>
        <fullName evidence="3">Glyoxalase</fullName>
    </recommendedName>
</protein>
<dbReference type="PANTHER" id="PTHR36503">
    <property type="entry name" value="BLR2520 PROTEIN"/>
    <property type="match status" value="1"/>
</dbReference>
<keyword evidence="2" id="KW-1185">Reference proteome</keyword>
<comment type="caution">
    <text evidence="1">The sequence shown here is derived from an EMBL/GenBank/DDBJ whole genome shotgun (WGS) entry which is preliminary data.</text>
</comment>
<dbReference type="InterPro" id="IPR029068">
    <property type="entry name" value="Glyas_Bleomycin-R_OHBP_Dase"/>
</dbReference>
<dbReference type="Gene3D" id="3.10.180.10">
    <property type="entry name" value="2,3-Dihydroxybiphenyl 1,2-Dioxygenase, domain 1"/>
    <property type="match status" value="2"/>
</dbReference>
<reference evidence="1 2" key="1">
    <citation type="journal article" date="2015" name="Stand. Genomic Sci.">
        <title>Genomic Encyclopedia of Bacterial and Archaeal Type Strains, Phase III: the genomes of soil and plant-associated and newly described type strains.</title>
        <authorList>
            <person name="Whitman W.B."/>
            <person name="Woyke T."/>
            <person name="Klenk H.P."/>
            <person name="Zhou Y."/>
            <person name="Lilburn T.G."/>
            <person name="Beck B.J."/>
            <person name="De Vos P."/>
            <person name="Vandamme P."/>
            <person name="Eisen J.A."/>
            <person name="Garrity G."/>
            <person name="Hugenholtz P."/>
            <person name="Kyrpides N.C."/>
        </authorList>
    </citation>
    <scope>NUCLEOTIDE SEQUENCE [LARGE SCALE GENOMIC DNA]</scope>
    <source>
        <strain evidence="1 2">VKM Ac-2540</strain>
    </source>
</reference>
<dbReference type="PANTHER" id="PTHR36503:SF1">
    <property type="entry name" value="BLR2520 PROTEIN"/>
    <property type="match status" value="1"/>
</dbReference>
<evidence type="ECO:0008006" key="3">
    <source>
        <dbReference type="Google" id="ProtNLM"/>
    </source>
</evidence>
<evidence type="ECO:0000313" key="1">
    <source>
        <dbReference type="EMBL" id="RZU14281.1"/>
    </source>
</evidence>
<organism evidence="1 2">
    <name type="scientific">Kribbella rubisoli</name>
    <dbReference type="NCBI Taxonomy" id="3075929"/>
    <lineage>
        <taxon>Bacteria</taxon>
        <taxon>Bacillati</taxon>
        <taxon>Actinomycetota</taxon>
        <taxon>Actinomycetes</taxon>
        <taxon>Propionibacteriales</taxon>
        <taxon>Kribbellaceae</taxon>
        <taxon>Kribbella</taxon>
    </lineage>
</organism>